<keyword evidence="5" id="KW-0378">Hydrolase</keyword>
<dbReference type="GO" id="GO:0071555">
    <property type="term" value="P:cell wall organization"/>
    <property type="evidence" value="ECO:0007669"/>
    <property type="project" value="UniProtKB-UniRule"/>
</dbReference>
<dbReference type="GO" id="GO:0016757">
    <property type="term" value="F:glycosyltransferase activity"/>
    <property type="evidence" value="ECO:0007669"/>
    <property type="project" value="UniProtKB-KW"/>
</dbReference>
<keyword evidence="12" id="KW-0449">Lipoprotein</keyword>
<keyword evidence="3" id="KW-0328">Glycosyltransferase</keyword>
<gene>
    <name evidence="12" type="ORF">C7441_101230</name>
</gene>
<dbReference type="GO" id="GO:0005576">
    <property type="term" value="C:extracellular region"/>
    <property type="evidence" value="ECO:0007669"/>
    <property type="project" value="TreeGrafter"/>
</dbReference>
<dbReference type="CDD" id="cd16913">
    <property type="entry name" value="YkuD_like"/>
    <property type="match status" value="1"/>
</dbReference>
<protein>
    <submittedName>
        <fullName evidence="12">Lipoprotein-anchoring transpeptidase ErfK/SrfK</fullName>
    </submittedName>
</protein>
<dbReference type="InterPro" id="IPR050979">
    <property type="entry name" value="LD-transpeptidase"/>
</dbReference>
<evidence type="ECO:0000256" key="3">
    <source>
        <dbReference type="ARBA" id="ARBA00022676"/>
    </source>
</evidence>
<proteinExistence type="inferred from homology"/>
<feature type="chain" id="PRO_5016384407" evidence="10">
    <location>
        <begin position="48"/>
        <end position="258"/>
    </location>
</feature>
<dbReference type="OrthoDB" id="8402157at2"/>
<comment type="caution">
    <text evidence="12">The sequence shown here is derived from an EMBL/GenBank/DDBJ whole genome shotgun (WGS) entry which is preliminary data.</text>
</comment>
<dbReference type="STRING" id="1192868.GCA_000304395_03817"/>
<dbReference type="GO" id="GO:0008360">
    <property type="term" value="P:regulation of cell shape"/>
    <property type="evidence" value="ECO:0007669"/>
    <property type="project" value="UniProtKB-UniRule"/>
</dbReference>
<dbReference type="RefSeq" id="WP_109611347.1">
    <property type="nucleotide sequence ID" value="NZ_QGGG01000001.1"/>
</dbReference>
<evidence type="ECO:0000256" key="5">
    <source>
        <dbReference type="ARBA" id="ARBA00022801"/>
    </source>
</evidence>
<evidence type="ECO:0000313" key="13">
    <source>
        <dbReference type="Proteomes" id="UP000245396"/>
    </source>
</evidence>
<evidence type="ECO:0000256" key="2">
    <source>
        <dbReference type="ARBA" id="ARBA00005992"/>
    </source>
</evidence>
<keyword evidence="8 9" id="KW-0961">Cell wall biogenesis/degradation</keyword>
<feature type="signal peptide" evidence="10">
    <location>
        <begin position="1"/>
        <end position="47"/>
    </location>
</feature>
<comment type="pathway">
    <text evidence="1 9">Cell wall biogenesis; peptidoglycan biosynthesis.</text>
</comment>
<reference evidence="12 13" key="1">
    <citation type="submission" date="2018-05" db="EMBL/GenBank/DDBJ databases">
        <title>Genomic Encyclopedia of Type Strains, Phase IV (KMG-IV): sequencing the most valuable type-strain genomes for metagenomic binning, comparative biology and taxonomic classification.</title>
        <authorList>
            <person name="Goeker M."/>
        </authorList>
    </citation>
    <scope>NUCLEOTIDE SEQUENCE [LARGE SCALE GENOMIC DNA]</scope>
    <source>
        <strain evidence="12 13">DSM 6986</strain>
    </source>
</reference>
<keyword evidence="10" id="KW-0732">Signal</keyword>
<dbReference type="InterPro" id="IPR005490">
    <property type="entry name" value="LD_TPept_cat_dom"/>
</dbReference>
<dbReference type="PANTHER" id="PTHR30582:SF24">
    <property type="entry name" value="L,D-TRANSPEPTIDASE ERFK_SRFK-RELATED"/>
    <property type="match status" value="1"/>
</dbReference>
<accession>A0A316C9K1</accession>
<evidence type="ECO:0000313" key="12">
    <source>
        <dbReference type="EMBL" id="PWJ86350.1"/>
    </source>
</evidence>
<dbReference type="Proteomes" id="UP000245396">
    <property type="component" value="Unassembled WGS sequence"/>
</dbReference>
<evidence type="ECO:0000256" key="8">
    <source>
        <dbReference type="ARBA" id="ARBA00023316"/>
    </source>
</evidence>
<dbReference type="AlphaFoldDB" id="A0A316C9K1"/>
<keyword evidence="4" id="KW-0808">Transferase</keyword>
<organism evidence="12 13">
    <name type="scientific">Pseudaminobacter salicylatoxidans</name>
    <dbReference type="NCBI Taxonomy" id="93369"/>
    <lineage>
        <taxon>Bacteria</taxon>
        <taxon>Pseudomonadati</taxon>
        <taxon>Pseudomonadota</taxon>
        <taxon>Alphaproteobacteria</taxon>
        <taxon>Hyphomicrobiales</taxon>
        <taxon>Phyllobacteriaceae</taxon>
        <taxon>Pseudaminobacter</taxon>
    </lineage>
</organism>
<dbReference type="PANTHER" id="PTHR30582">
    <property type="entry name" value="L,D-TRANSPEPTIDASE"/>
    <property type="match status" value="1"/>
</dbReference>
<dbReference type="GO" id="GO:0071972">
    <property type="term" value="F:peptidoglycan L,D-transpeptidase activity"/>
    <property type="evidence" value="ECO:0007669"/>
    <property type="project" value="TreeGrafter"/>
</dbReference>
<evidence type="ECO:0000256" key="10">
    <source>
        <dbReference type="SAM" id="SignalP"/>
    </source>
</evidence>
<keyword evidence="13" id="KW-1185">Reference proteome</keyword>
<dbReference type="FunFam" id="2.40.440.10:FF:000002">
    <property type="entry name" value="L,D-transpeptidase ErfK/SrfK"/>
    <property type="match status" value="1"/>
</dbReference>
<evidence type="ECO:0000256" key="1">
    <source>
        <dbReference type="ARBA" id="ARBA00004752"/>
    </source>
</evidence>
<evidence type="ECO:0000259" key="11">
    <source>
        <dbReference type="PROSITE" id="PS52029"/>
    </source>
</evidence>
<comment type="similarity">
    <text evidence="2">Belongs to the YkuD family.</text>
</comment>
<keyword evidence="7 9" id="KW-0573">Peptidoglycan synthesis</keyword>
<name>A0A316C9K1_PSESE</name>
<sequence>MRPFLAASAIFTRTIAAKAARPSRKSRGLAATLLRVLLVSLPPLAMAACTTAGPATQAKGEAVPAVSSDYASMYSAIDDRGTVIPALDVSKMNKRNLRQVVDYKTDQPVGTIVVDPHARFLYLVMEGGKAMRYGVGVAKAGLEYQGDADIARKASWPNWTPTPNMIRRDPQRYQKWAGGMEGGIRNPLGARALYLYKNGQDTLYRIHGTNEPWSIGKSVSSGCIRLLNHDIIDLHRRVPKGSRVVVLDAAQSGKGEKI</sequence>
<dbReference type="InterPro" id="IPR038063">
    <property type="entry name" value="Transpep_catalytic_dom"/>
</dbReference>
<feature type="active site" description="Nucleophile" evidence="9">
    <location>
        <position position="223"/>
    </location>
</feature>
<feature type="domain" description="L,D-TPase catalytic" evidence="11">
    <location>
        <begin position="110"/>
        <end position="247"/>
    </location>
</feature>
<evidence type="ECO:0000256" key="9">
    <source>
        <dbReference type="PROSITE-ProRule" id="PRU01373"/>
    </source>
</evidence>
<evidence type="ECO:0000256" key="4">
    <source>
        <dbReference type="ARBA" id="ARBA00022679"/>
    </source>
</evidence>
<evidence type="ECO:0000256" key="6">
    <source>
        <dbReference type="ARBA" id="ARBA00022960"/>
    </source>
</evidence>
<dbReference type="UniPathway" id="UPA00219"/>
<dbReference type="EMBL" id="QGGG01000001">
    <property type="protein sequence ID" value="PWJ86350.1"/>
    <property type="molecule type" value="Genomic_DNA"/>
</dbReference>
<keyword evidence="6 9" id="KW-0133">Cell shape</keyword>
<dbReference type="GO" id="GO:0018104">
    <property type="term" value="P:peptidoglycan-protein cross-linking"/>
    <property type="evidence" value="ECO:0007669"/>
    <property type="project" value="TreeGrafter"/>
</dbReference>
<feature type="active site" description="Proton donor/acceptor" evidence="9">
    <location>
        <position position="207"/>
    </location>
</feature>
<evidence type="ECO:0000256" key="7">
    <source>
        <dbReference type="ARBA" id="ARBA00022984"/>
    </source>
</evidence>
<dbReference type="Gene3D" id="2.40.440.10">
    <property type="entry name" value="L,D-transpeptidase catalytic domain-like"/>
    <property type="match status" value="1"/>
</dbReference>
<dbReference type="SUPFAM" id="SSF141523">
    <property type="entry name" value="L,D-transpeptidase catalytic domain-like"/>
    <property type="match status" value="1"/>
</dbReference>
<dbReference type="Pfam" id="PF03734">
    <property type="entry name" value="YkuD"/>
    <property type="match status" value="1"/>
</dbReference>
<dbReference type="PROSITE" id="PS52029">
    <property type="entry name" value="LD_TPASE"/>
    <property type="match status" value="1"/>
</dbReference>